<name>A0A485LY11_9ZZZZ</name>
<evidence type="ECO:0000313" key="2">
    <source>
        <dbReference type="EMBL" id="VFU12716.1"/>
    </source>
</evidence>
<evidence type="ECO:0000256" key="1">
    <source>
        <dbReference type="SAM" id="Phobius"/>
    </source>
</evidence>
<protein>
    <submittedName>
        <fullName evidence="2">Uncharacterized protein</fullName>
    </submittedName>
</protein>
<feature type="transmembrane region" description="Helical" evidence="1">
    <location>
        <begin position="20"/>
        <end position="49"/>
    </location>
</feature>
<keyword evidence="1" id="KW-0812">Transmembrane</keyword>
<feature type="transmembrane region" description="Helical" evidence="1">
    <location>
        <begin position="55"/>
        <end position="75"/>
    </location>
</feature>
<feature type="transmembrane region" description="Helical" evidence="1">
    <location>
        <begin position="82"/>
        <end position="101"/>
    </location>
</feature>
<accession>A0A485LY11</accession>
<dbReference type="EMBL" id="CAADRN010000098">
    <property type="protein sequence ID" value="VFU12716.1"/>
    <property type="molecule type" value="Genomic_DNA"/>
</dbReference>
<organism evidence="2">
    <name type="scientific">anaerobic digester metagenome</name>
    <dbReference type="NCBI Taxonomy" id="1263854"/>
    <lineage>
        <taxon>unclassified sequences</taxon>
        <taxon>metagenomes</taxon>
        <taxon>ecological metagenomes</taxon>
    </lineage>
</organism>
<dbReference type="AlphaFoldDB" id="A0A485LY11"/>
<keyword evidence="1" id="KW-0472">Membrane</keyword>
<gene>
    <name evidence="2" type="ORF">SCFA_1870004</name>
</gene>
<reference evidence="2" key="1">
    <citation type="submission" date="2019-03" db="EMBL/GenBank/DDBJ databases">
        <authorList>
            <person name="Hao L."/>
        </authorList>
    </citation>
    <scope>NUCLEOTIDE SEQUENCE</scope>
</reference>
<feature type="transmembrane region" description="Helical" evidence="1">
    <location>
        <begin position="121"/>
        <end position="141"/>
    </location>
</feature>
<proteinExistence type="predicted"/>
<sequence>MLEKTLLFLLQGIPELSGELALSLALAAVPLRWGIIVAAGAAIAVLIYVIRLLPFTFGIHSVVGILIMVLLIMIATRVKTTTCFIVVFAAFATLAALEFLFSELFFSVIKLDPQSVISNNLLWKLIGMPQAILMIIIALLVSKYKKPREGMWKL</sequence>
<keyword evidence="1" id="KW-1133">Transmembrane helix</keyword>